<dbReference type="GO" id="GO:0032482">
    <property type="term" value="P:Rab protein signal transduction"/>
    <property type="evidence" value="ECO:0007669"/>
    <property type="project" value="InterPro"/>
</dbReference>
<dbReference type="FunFam" id="3.40.50.300:FF:000550">
    <property type="entry name" value="ras-related protein Rab-21"/>
    <property type="match status" value="1"/>
</dbReference>
<dbReference type="GO" id="GO:0002189">
    <property type="term" value="C:ribose phosphate diphosphokinase complex"/>
    <property type="evidence" value="ECO:0007669"/>
    <property type="project" value="TreeGrafter"/>
</dbReference>
<organism evidence="24 25">
    <name type="scientific">Artemia franciscana</name>
    <name type="common">Brine shrimp</name>
    <name type="synonym">Artemia sanfranciscana</name>
    <dbReference type="NCBI Taxonomy" id="6661"/>
    <lineage>
        <taxon>Eukaryota</taxon>
        <taxon>Metazoa</taxon>
        <taxon>Ecdysozoa</taxon>
        <taxon>Arthropoda</taxon>
        <taxon>Crustacea</taxon>
        <taxon>Branchiopoda</taxon>
        <taxon>Anostraca</taxon>
        <taxon>Artemiidae</taxon>
        <taxon>Artemia</taxon>
    </lineage>
</organism>
<evidence type="ECO:0000256" key="16">
    <source>
        <dbReference type="ARBA" id="ARBA00023134"/>
    </source>
</evidence>
<dbReference type="InterPro" id="IPR029057">
    <property type="entry name" value="PRTase-like"/>
</dbReference>
<dbReference type="PANTHER" id="PTHR10210:SF32">
    <property type="entry name" value="RIBOSE-PHOSPHATE PYROPHOSPHOKINASE 2"/>
    <property type="match status" value="1"/>
</dbReference>
<keyword evidence="19" id="KW-0636">Prenylation</keyword>
<dbReference type="PROSITE" id="PS51417">
    <property type="entry name" value="ARF"/>
    <property type="match status" value="1"/>
</dbReference>
<dbReference type="InterPro" id="IPR027417">
    <property type="entry name" value="P-loop_NTPase"/>
</dbReference>
<reference evidence="24" key="1">
    <citation type="submission" date="2023-07" db="EMBL/GenBank/DDBJ databases">
        <title>Chromosome-level genome assembly of Artemia franciscana.</title>
        <authorList>
            <person name="Jo E."/>
        </authorList>
    </citation>
    <scope>NUCLEOTIDE SEQUENCE</scope>
    <source>
        <tissue evidence="24">Whole body</tissue>
    </source>
</reference>
<evidence type="ECO:0000256" key="2">
    <source>
        <dbReference type="ARBA" id="ARBA00004996"/>
    </source>
</evidence>
<comment type="similarity">
    <text evidence="3">Belongs to the small GTPase superfamily. Rab family.</text>
</comment>
<dbReference type="SMART" id="SM01400">
    <property type="entry name" value="Pribosyltran_N"/>
    <property type="match status" value="1"/>
</dbReference>
<dbReference type="GO" id="GO:0015031">
    <property type="term" value="P:protein transport"/>
    <property type="evidence" value="ECO:0007669"/>
    <property type="project" value="UniProtKB-KW"/>
</dbReference>
<evidence type="ECO:0000256" key="11">
    <source>
        <dbReference type="ARBA" id="ARBA00022741"/>
    </source>
</evidence>
<dbReference type="CDD" id="cd04123">
    <property type="entry name" value="Rab21"/>
    <property type="match status" value="1"/>
</dbReference>
<dbReference type="PANTHER" id="PTHR10210">
    <property type="entry name" value="RIBOSE-PHOSPHATE DIPHOSPHOKINASE FAMILY MEMBER"/>
    <property type="match status" value="1"/>
</dbReference>
<feature type="non-terminal residue" evidence="24">
    <location>
        <position position="538"/>
    </location>
</feature>
<evidence type="ECO:0000256" key="5">
    <source>
        <dbReference type="ARBA" id="ARBA00013247"/>
    </source>
</evidence>
<dbReference type="GO" id="GO:0012505">
    <property type="term" value="C:endomembrane system"/>
    <property type="evidence" value="ECO:0007669"/>
    <property type="project" value="UniProtKB-SubCell"/>
</dbReference>
<name>A0AA88LGZ3_ARTSF</name>
<keyword evidence="15" id="KW-0653">Protein transport</keyword>
<protein>
    <recommendedName>
        <fullName evidence="6">Ras-related protein Rab-21</fullName>
        <ecNumber evidence="5">2.7.6.1</ecNumber>
    </recommendedName>
</protein>
<comment type="caution">
    <text evidence="24">The sequence shown here is derived from an EMBL/GenBank/DDBJ whole genome shotgun (WGS) entry which is preliminary data.</text>
</comment>
<dbReference type="GO" id="GO:0005737">
    <property type="term" value="C:cytoplasm"/>
    <property type="evidence" value="ECO:0007669"/>
    <property type="project" value="TreeGrafter"/>
</dbReference>
<dbReference type="GO" id="GO:0005524">
    <property type="term" value="F:ATP binding"/>
    <property type="evidence" value="ECO:0007669"/>
    <property type="project" value="UniProtKB-KW"/>
</dbReference>
<gene>
    <name evidence="24" type="ORF">QYM36_003552</name>
</gene>
<dbReference type="Pfam" id="PF14572">
    <property type="entry name" value="Pribosyl_synth"/>
    <property type="match status" value="1"/>
</dbReference>
<dbReference type="GO" id="GO:0004749">
    <property type="term" value="F:ribose phosphate diphosphokinase activity"/>
    <property type="evidence" value="ECO:0007669"/>
    <property type="project" value="UniProtKB-EC"/>
</dbReference>
<dbReference type="CDD" id="cd06223">
    <property type="entry name" value="PRTases_typeI"/>
    <property type="match status" value="1"/>
</dbReference>
<comment type="pathway">
    <text evidence="2">Metabolic intermediate biosynthesis; 5-phospho-alpha-D-ribose 1-diphosphate biosynthesis; 5-phospho-alpha-D-ribose 1-diphosphate from D-ribose 5-phosphate (route I): step 1/1.</text>
</comment>
<keyword evidence="13" id="KW-0067">ATP-binding</keyword>
<evidence type="ECO:0000256" key="21">
    <source>
        <dbReference type="ARBA" id="ARBA00037868"/>
    </source>
</evidence>
<dbReference type="InterPro" id="IPR029099">
    <property type="entry name" value="Pribosyltran_N"/>
</dbReference>
<accession>A0AA88LGZ3</accession>
<comment type="subcellular location">
    <subcellularLocation>
        <location evidence="21">Endomembrane system</location>
        <topology evidence="21">Lipid-anchor</topology>
    </subcellularLocation>
</comment>
<dbReference type="InterPro" id="IPR005946">
    <property type="entry name" value="Rib-P_diPkinase"/>
</dbReference>
<evidence type="ECO:0000256" key="7">
    <source>
        <dbReference type="ARBA" id="ARBA00022448"/>
    </source>
</evidence>
<keyword evidence="7" id="KW-0813">Transport</keyword>
<dbReference type="GO" id="GO:0016301">
    <property type="term" value="F:kinase activity"/>
    <property type="evidence" value="ECO:0007669"/>
    <property type="project" value="UniProtKB-KW"/>
</dbReference>
<dbReference type="SUPFAM" id="SSF52540">
    <property type="entry name" value="P-loop containing nucleoside triphosphate hydrolases"/>
    <property type="match status" value="1"/>
</dbReference>
<dbReference type="InterPro" id="IPR005225">
    <property type="entry name" value="Small_GTP-bd"/>
</dbReference>
<dbReference type="SMART" id="SM00173">
    <property type="entry name" value="RAS"/>
    <property type="match status" value="1"/>
</dbReference>
<keyword evidence="11" id="KW-0547">Nucleotide-binding</keyword>
<evidence type="ECO:0000313" key="25">
    <source>
        <dbReference type="Proteomes" id="UP001187531"/>
    </source>
</evidence>
<dbReference type="EMBL" id="JAVRJZ010000006">
    <property type="protein sequence ID" value="KAK2721305.1"/>
    <property type="molecule type" value="Genomic_DNA"/>
</dbReference>
<proteinExistence type="inferred from homology"/>
<keyword evidence="25" id="KW-1185">Reference proteome</keyword>
<dbReference type="GO" id="GO:0000287">
    <property type="term" value="F:magnesium ion binding"/>
    <property type="evidence" value="ECO:0007669"/>
    <property type="project" value="InterPro"/>
</dbReference>
<evidence type="ECO:0000256" key="18">
    <source>
        <dbReference type="ARBA" id="ARBA00023288"/>
    </source>
</evidence>
<dbReference type="InterPro" id="IPR000842">
    <property type="entry name" value="PRib_PP_synth_CS"/>
</dbReference>
<evidence type="ECO:0000256" key="17">
    <source>
        <dbReference type="ARBA" id="ARBA00023136"/>
    </source>
</evidence>
<dbReference type="Gene3D" id="3.40.50.2020">
    <property type="match status" value="2"/>
</dbReference>
<dbReference type="GO" id="GO:0005525">
    <property type="term" value="F:GTP binding"/>
    <property type="evidence" value="ECO:0007669"/>
    <property type="project" value="UniProtKB-KW"/>
</dbReference>
<evidence type="ECO:0000256" key="12">
    <source>
        <dbReference type="ARBA" id="ARBA00022777"/>
    </source>
</evidence>
<comment type="subunit">
    <text evidence="20">Homodimer. The active form is probably a hexamer composed of 3 homodimers.</text>
</comment>
<dbReference type="SMART" id="SM00174">
    <property type="entry name" value="RHO"/>
    <property type="match status" value="1"/>
</dbReference>
<evidence type="ECO:0000256" key="22">
    <source>
        <dbReference type="ARBA" id="ARBA00049535"/>
    </source>
</evidence>
<evidence type="ECO:0000256" key="4">
    <source>
        <dbReference type="ARBA" id="ARBA00006478"/>
    </source>
</evidence>
<dbReference type="Pfam" id="PF13793">
    <property type="entry name" value="Pribosyltran_N"/>
    <property type="match status" value="1"/>
</dbReference>
<keyword evidence="16" id="KW-0342">GTP-binding</keyword>
<dbReference type="FunFam" id="3.40.50.2020:FF:000005">
    <property type="entry name" value="Ribose-phosphate pyrophosphokinase 1"/>
    <property type="match status" value="1"/>
</dbReference>
<dbReference type="SMART" id="SM00176">
    <property type="entry name" value="RAN"/>
    <property type="match status" value="1"/>
</dbReference>
<evidence type="ECO:0000256" key="9">
    <source>
        <dbReference type="ARBA" id="ARBA00022723"/>
    </source>
</evidence>
<keyword evidence="14" id="KW-0460">Magnesium</keyword>
<comment type="function">
    <text evidence="1">Catalyzes the synthesis of phosphoribosylpyrophosphate (PRPP) that is essential for nucleotide synthesis.</text>
</comment>
<dbReference type="EC" id="2.7.6.1" evidence="5"/>
<evidence type="ECO:0000256" key="8">
    <source>
        <dbReference type="ARBA" id="ARBA00022679"/>
    </source>
</evidence>
<evidence type="ECO:0000256" key="13">
    <source>
        <dbReference type="ARBA" id="ARBA00022840"/>
    </source>
</evidence>
<dbReference type="AlphaFoldDB" id="A0AA88LGZ3"/>
<evidence type="ECO:0000256" key="15">
    <source>
        <dbReference type="ARBA" id="ARBA00022927"/>
    </source>
</evidence>
<dbReference type="PROSITE" id="PS51420">
    <property type="entry name" value="RHO"/>
    <property type="match status" value="1"/>
</dbReference>
<keyword evidence="12" id="KW-0418">Kinase</keyword>
<evidence type="ECO:0000256" key="3">
    <source>
        <dbReference type="ARBA" id="ARBA00006270"/>
    </source>
</evidence>
<dbReference type="GO" id="GO:0006164">
    <property type="term" value="P:purine nucleotide biosynthetic process"/>
    <property type="evidence" value="ECO:0007669"/>
    <property type="project" value="TreeGrafter"/>
</dbReference>
<dbReference type="NCBIfam" id="TIGR01251">
    <property type="entry name" value="ribP_PPkin"/>
    <property type="match status" value="1"/>
</dbReference>
<dbReference type="Proteomes" id="UP001187531">
    <property type="component" value="Unassembled WGS sequence"/>
</dbReference>
<evidence type="ECO:0000256" key="14">
    <source>
        <dbReference type="ARBA" id="ARBA00022842"/>
    </source>
</evidence>
<dbReference type="InterPro" id="IPR001806">
    <property type="entry name" value="Small_GTPase"/>
</dbReference>
<dbReference type="PROSITE" id="PS51421">
    <property type="entry name" value="RAS"/>
    <property type="match status" value="1"/>
</dbReference>
<keyword evidence="8" id="KW-0808">Transferase</keyword>
<dbReference type="SUPFAM" id="SSF53271">
    <property type="entry name" value="PRTase-like"/>
    <property type="match status" value="1"/>
</dbReference>
<dbReference type="NCBIfam" id="TIGR00231">
    <property type="entry name" value="small_GTP"/>
    <property type="match status" value="1"/>
</dbReference>
<keyword evidence="17" id="KW-0472">Membrane</keyword>
<dbReference type="GO" id="GO:0003924">
    <property type="term" value="F:GTPase activity"/>
    <property type="evidence" value="ECO:0007669"/>
    <property type="project" value="InterPro"/>
</dbReference>
<dbReference type="GO" id="GO:0006015">
    <property type="term" value="P:5-phosphoribose 1-diphosphate biosynthetic process"/>
    <property type="evidence" value="ECO:0007669"/>
    <property type="project" value="TreeGrafter"/>
</dbReference>
<feature type="domain" description="Ribose-phosphate pyrophosphokinase N-terminal" evidence="23">
    <location>
        <begin position="1"/>
        <end position="53"/>
    </location>
</feature>
<evidence type="ECO:0000256" key="10">
    <source>
        <dbReference type="ARBA" id="ARBA00022727"/>
    </source>
</evidence>
<evidence type="ECO:0000259" key="23">
    <source>
        <dbReference type="Pfam" id="PF13793"/>
    </source>
</evidence>
<dbReference type="SMART" id="SM00175">
    <property type="entry name" value="RAB"/>
    <property type="match status" value="1"/>
</dbReference>
<dbReference type="PRINTS" id="PR00449">
    <property type="entry name" value="RASTRNSFRMNG"/>
</dbReference>
<comment type="catalytic activity">
    <reaction evidence="22">
        <text>D-ribose 5-phosphate + ATP = 5-phospho-alpha-D-ribose 1-diphosphate + AMP + H(+)</text>
        <dbReference type="Rhea" id="RHEA:15609"/>
        <dbReference type="ChEBI" id="CHEBI:15378"/>
        <dbReference type="ChEBI" id="CHEBI:30616"/>
        <dbReference type="ChEBI" id="CHEBI:58017"/>
        <dbReference type="ChEBI" id="CHEBI:78346"/>
        <dbReference type="ChEBI" id="CHEBI:456215"/>
        <dbReference type="EC" id="2.7.6.1"/>
    </reaction>
</comment>
<evidence type="ECO:0000256" key="1">
    <source>
        <dbReference type="ARBA" id="ARBA00003018"/>
    </source>
</evidence>
<sequence length="538" mass="59204">MELLIMINACKIASASRVTAVIPCFPYARQDKKDKSRAPISAKLVANMLSVSGADHIITMDLHASQIQGFFDIPVDNLYAEPAVLKWIKESIPDWKNSVIVSPDAGGAKRVTSIADRLNVEFALIHKERKKANEVASMVLVGDVKDKIAILVDDMADTCGTICHAAEKLLEAGATKVYAILTHGIFSGPAISRINNACFEAVVVTNTIPQEQHMKDCSKIQFLGYIEVAVMTDVKKYNFKVVLLGEGAVGKTSLVLQYVHGKFSEAHESTIQASFLTKKINLPGKVANLAIWDTAGQERYHALGPIYYRDSQGAILVYDITDKESFKRVQNWIKELRKMLGEEVCILIAGNKIDLESERAINLATCESYADTVGAHHVSTSAKINKGIDELFFNITKRMIEKADEKASNSLCRNGVSRASSRRNIGKLIADNIIFTFILASHLYQACHYSDYLIGKSPKKRTRKVYLDPAVHPSGTVSGGGGIPLKLFKFNSAEGLTYTCNLEMMLGKELLLEFYTSVLESSSIINAGNDSRTMQQNL</sequence>
<keyword evidence="9" id="KW-0479">Metal-binding</keyword>
<dbReference type="PROSITE" id="PS00114">
    <property type="entry name" value="PRPP_SYNTHASE"/>
    <property type="match status" value="1"/>
</dbReference>
<keyword evidence="18" id="KW-0449">Lipoprotein</keyword>
<evidence type="ECO:0000256" key="19">
    <source>
        <dbReference type="ARBA" id="ARBA00023289"/>
    </source>
</evidence>
<dbReference type="Pfam" id="PF00071">
    <property type="entry name" value="Ras"/>
    <property type="match status" value="1"/>
</dbReference>
<evidence type="ECO:0000313" key="24">
    <source>
        <dbReference type="EMBL" id="KAK2721305.1"/>
    </source>
</evidence>
<evidence type="ECO:0000256" key="6">
    <source>
        <dbReference type="ARBA" id="ARBA00014900"/>
    </source>
</evidence>
<dbReference type="NCBIfam" id="NF002320">
    <property type="entry name" value="PRK01259.1"/>
    <property type="match status" value="1"/>
</dbReference>
<comment type="similarity">
    <text evidence="4">Belongs to the ribose-phosphate pyrophosphokinase family.</text>
</comment>
<dbReference type="InterPro" id="IPR041833">
    <property type="entry name" value="Rab21"/>
</dbReference>
<dbReference type="GO" id="GO:0009156">
    <property type="term" value="P:ribonucleoside monophosphate biosynthetic process"/>
    <property type="evidence" value="ECO:0007669"/>
    <property type="project" value="InterPro"/>
</dbReference>
<evidence type="ECO:0000256" key="20">
    <source>
        <dbReference type="ARBA" id="ARBA00026067"/>
    </source>
</evidence>
<dbReference type="InterPro" id="IPR000836">
    <property type="entry name" value="PRTase_dom"/>
</dbReference>
<dbReference type="PROSITE" id="PS51419">
    <property type="entry name" value="RAB"/>
    <property type="match status" value="1"/>
</dbReference>
<keyword evidence="10" id="KW-0545">Nucleotide biosynthesis</keyword>
<dbReference type="Gene3D" id="3.40.50.300">
    <property type="entry name" value="P-loop containing nucleotide triphosphate hydrolases"/>
    <property type="match status" value="1"/>
</dbReference>